<reference evidence="2 3" key="1">
    <citation type="journal article" date="2011" name="Front. Microbiol.">
        <title>Two Strains of Crocosphaera watsonii with Highly Conserved Genomes are Distinguished by Strain-Specific Features.</title>
        <authorList>
            <person name="Bench S.R."/>
            <person name="Ilikchyan I.N."/>
            <person name="Tripp H.J."/>
            <person name="Zehr J.P."/>
        </authorList>
    </citation>
    <scope>NUCLEOTIDE SEQUENCE [LARGE SCALE GENOMIC DNA]</scope>
    <source>
        <strain evidence="2 3">WH 0003</strain>
    </source>
</reference>
<comment type="caution">
    <text evidence="2">The sequence shown here is derived from an EMBL/GenBank/DDBJ whole genome shotgun (WGS) entry which is preliminary data.</text>
</comment>
<dbReference type="Proteomes" id="UP000003477">
    <property type="component" value="Unassembled WGS sequence"/>
</dbReference>
<organism evidence="2 3">
    <name type="scientific">Crocosphaera watsonii WH 0003</name>
    <dbReference type="NCBI Taxonomy" id="423471"/>
    <lineage>
        <taxon>Bacteria</taxon>
        <taxon>Bacillati</taxon>
        <taxon>Cyanobacteriota</taxon>
        <taxon>Cyanophyceae</taxon>
        <taxon>Oscillatoriophycideae</taxon>
        <taxon>Chroococcales</taxon>
        <taxon>Aphanothecaceae</taxon>
        <taxon>Crocosphaera</taxon>
    </lineage>
</organism>
<name>G5J352_CROWT</name>
<dbReference type="AlphaFoldDB" id="G5J352"/>
<sequence>MLKKLSLNSIKISLGLLVCLNALDCLTPPSQGATLRLLLGTTQSLNIREITTLDFLDPDILALLIPPQEGVATLDDPFAPEATVLQALSDPKSISIDSIVASLSQINLDLNRDDIIVEEVPILPQVAASDIYKDIYDFGTTTASELSNPLSVGVLPSPEAPPTPRGGATTTRTGALGVPGLNTNQPRLPRFGGPVAIIGGPSEDFVVPLRQVTLPSANPVQAGSWGDAELDVFFASLPEKEVVDIDIFMRTVYRTSVSDMVKQIDASLDLTIDTDFNSMPAEVFPRNAMPSGKFNRTL</sequence>
<feature type="compositionally biased region" description="Low complexity" evidence="1">
    <location>
        <begin position="165"/>
        <end position="175"/>
    </location>
</feature>
<evidence type="ECO:0000313" key="3">
    <source>
        <dbReference type="Proteomes" id="UP000003477"/>
    </source>
</evidence>
<dbReference type="PATRIC" id="fig|423471.3.peg.1807"/>
<dbReference type="EMBL" id="AESD01000299">
    <property type="protein sequence ID" value="EHJ13383.1"/>
    <property type="molecule type" value="Genomic_DNA"/>
</dbReference>
<feature type="region of interest" description="Disordered" evidence="1">
    <location>
        <begin position="156"/>
        <end position="183"/>
    </location>
</feature>
<evidence type="ECO:0000313" key="2">
    <source>
        <dbReference type="EMBL" id="EHJ13383.1"/>
    </source>
</evidence>
<gene>
    <name evidence="2" type="ORF">CWATWH0003_1931</name>
</gene>
<accession>G5J352</accession>
<evidence type="ECO:0000256" key="1">
    <source>
        <dbReference type="SAM" id="MobiDB-lite"/>
    </source>
</evidence>
<proteinExistence type="predicted"/>
<protein>
    <submittedName>
        <fullName evidence="2">Uncharacterized protein</fullName>
    </submittedName>
</protein>